<proteinExistence type="inferred from homology"/>
<evidence type="ECO:0000313" key="9">
    <source>
        <dbReference type="Proteomes" id="UP001589605"/>
    </source>
</evidence>
<dbReference type="PANTHER" id="PTHR42732">
    <property type="entry name" value="BETA-GALACTOSIDASE"/>
    <property type="match status" value="1"/>
</dbReference>
<dbReference type="Gene3D" id="2.60.40.10">
    <property type="entry name" value="Immunoglobulins"/>
    <property type="match status" value="2"/>
</dbReference>
<dbReference type="Gene3D" id="3.20.20.80">
    <property type="entry name" value="Glycosidases"/>
    <property type="match status" value="1"/>
</dbReference>
<dbReference type="InterPro" id="IPR008979">
    <property type="entry name" value="Galactose-bd-like_sf"/>
</dbReference>
<dbReference type="Pfam" id="PF00703">
    <property type="entry name" value="Glyco_hydro_2"/>
    <property type="match status" value="1"/>
</dbReference>
<feature type="domain" description="Glycoside hydrolase family 2 immunoglobulin-like beta-sandwich" evidence="5">
    <location>
        <begin position="187"/>
        <end position="294"/>
    </location>
</feature>
<organism evidence="8 9">
    <name type="scientific">Formosa undariae</name>
    <dbReference type="NCBI Taxonomy" id="1325436"/>
    <lineage>
        <taxon>Bacteria</taxon>
        <taxon>Pseudomonadati</taxon>
        <taxon>Bacteroidota</taxon>
        <taxon>Flavobacteriia</taxon>
        <taxon>Flavobacteriales</taxon>
        <taxon>Flavobacteriaceae</taxon>
        <taxon>Formosa</taxon>
    </lineage>
</organism>
<evidence type="ECO:0000259" key="6">
    <source>
        <dbReference type="Pfam" id="PF02836"/>
    </source>
</evidence>
<dbReference type="Pfam" id="PF02836">
    <property type="entry name" value="Glyco_hydro_2_C"/>
    <property type="match status" value="1"/>
</dbReference>
<reference evidence="8 9" key="1">
    <citation type="submission" date="2024-09" db="EMBL/GenBank/DDBJ databases">
        <authorList>
            <person name="Sun Q."/>
            <person name="Mori K."/>
        </authorList>
    </citation>
    <scope>NUCLEOTIDE SEQUENCE [LARGE SCALE GENOMIC DNA]</scope>
    <source>
        <strain evidence="8 9">CECT 8286</strain>
    </source>
</reference>
<dbReference type="RefSeq" id="WP_382381906.1">
    <property type="nucleotide sequence ID" value="NZ_JBHMEZ010000003.1"/>
</dbReference>
<keyword evidence="9" id="KW-1185">Reference proteome</keyword>
<dbReference type="InterPro" id="IPR006101">
    <property type="entry name" value="Glyco_hydro_2"/>
</dbReference>
<keyword evidence="2" id="KW-0378">Hydrolase</keyword>
<dbReference type="SUPFAM" id="SSF49785">
    <property type="entry name" value="Galactose-binding domain-like"/>
    <property type="match status" value="1"/>
</dbReference>
<feature type="domain" description="Glycosyl hydrolases family 2 sugar binding" evidence="7">
    <location>
        <begin position="36"/>
        <end position="180"/>
    </location>
</feature>
<dbReference type="Proteomes" id="UP001589605">
    <property type="component" value="Unassembled WGS sequence"/>
</dbReference>
<evidence type="ECO:0000256" key="3">
    <source>
        <dbReference type="ARBA" id="ARBA00023295"/>
    </source>
</evidence>
<accession>A0ABV5EZX5</accession>
<feature type="chain" id="PRO_5047419610" evidence="4">
    <location>
        <begin position="30"/>
        <end position="854"/>
    </location>
</feature>
<evidence type="ECO:0000256" key="2">
    <source>
        <dbReference type="ARBA" id="ARBA00022801"/>
    </source>
</evidence>
<sequence length="854" mass="97776">MEKRCPFKIFRFSFLIVILCLTTVNFSYAQSNQIITLNGEWSFKTDPYAEGESSNWFSKDVNTASWGTMSVPGNWDLINEYSEYVGDAWYTRTFTVNDAITAQQLRLVFQSVYNDAKVWVNGHLLGEHDFGFLPFHFDINPYVNPGEENRLTVLVNNVFKSGAMWNWGGIRRPVWLEITPKTRIEFQHIDAVPDLIKGTAQLGVKIVSSNSSNTSKQITFNINIKRQGKLVAKGEVKTTIPANTIKHIVNWSYTLPKSKVNLWHFDFPNLYESTVSMSDSNAMLHSNSDRFGIRKLEINGLKLLLNGESIRPVGLNVVPEDRFTGNTLPLERIKEDIDLMKSLGANMARLSHVNLPKEYIDYLDEKGILIFEEVGLWGKDMLVDPDHPKPKAWLEQIIENNYNHPAIVGWSVGNELGMTSKNPKVNAYVKGAIELAETLDPNRIAVNVSNTANNSPKEATMYADLVMLNAYQNWGKKAYGTWENHKKPIFMSEFGKVLNSEDPSLGDVPAEEILNQLRNKEYILGGALWAFNDYRSTYHGKEGWKTPESQNRAWGIVTSFREKKKGFYSIQKEFSPIRDLTILNIDTKKRTAEITIQPREKLDIPANILRSYQVQMILFDKDFNPIEIQTQTVKTIFPGDTALDLLLKWNKKETLSMVEVSFLDPQDYKVHTELVKLNVPKQPKITFVNTANSGIRVFYDKSKDAESYYVQYKKDSLSYSTEVTTNDFIEIEDKKIKQGELWNYQLIAINNKGESVPSEVKKIIKDEDELPPIVWNTKHTDNGVFIAFSVSPYDYLYEIVYGTSPGIYDKELKTKVKGVLNIPNIKKGTPIYYKMRVIKQWGFASEWTQELKSE</sequence>
<dbReference type="Gene3D" id="2.60.120.260">
    <property type="entry name" value="Galactose-binding domain-like"/>
    <property type="match status" value="1"/>
</dbReference>
<evidence type="ECO:0000313" key="8">
    <source>
        <dbReference type="EMBL" id="MFB9052726.1"/>
    </source>
</evidence>
<evidence type="ECO:0000259" key="5">
    <source>
        <dbReference type="Pfam" id="PF00703"/>
    </source>
</evidence>
<protein>
    <submittedName>
        <fullName evidence="8">Sugar-binding domain-containing protein</fullName>
    </submittedName>
</protein>
<dbReference type="EMBL" id="JBHMEZ010000003">
    <property type="protein sequence ID" value="MFB9052726.1"/>
    <property type="molecule type" value="Genomic_DNA"/>
</dbReference>
<evidence type="ECO:0000256" key="1">
    <source>
        <dbReference type="ARBA" id="ARBA00007401"/>
    </source>
</evidence>
<dbReference type="InterPro" id="IPR006104">
    <property type="entry name" value="Glyco_hydro_2_N"/>
</dbReference>
<feature type="domain" description="Glycoside hydrolase family 2 catalytic" evidence="6">
    <location>
        <begin position="297"/>
        <end position="532"/>
    </location>
</feature>
<feature type="signal peptide" evidence="4">
    <location>
        <begin position="1"/>
        <end position="29"/>
    </location>
</feature>
<dbReference type="InterPro" id="IPR006103">
    <property type="entry name" value="Glyco_hydro_2_cat"/>
</dbReference>
<gene>
    <name evidence="8" type="ORF">ACFFVB_06490</name>
</gene>
<comment type="caution">
    <text evidence="8">The sequence shown here is derived from an EMBL/GenBank/DDBJ whole genome shotgun (WGS) entry which is preliminary data.</text>
</comment>
<dbReference type="InterPro" id="IPR006102">
    <property type="entry name" value="Ig-like_GH2"/>
</dbReference>
<name>A0ABV5EZX5_9FLAO</name>
<dbReference type="InterPro" id="IPR013783">
    <property type="entry name" value="Ig-like_fold"/>
</dbReference>
<evidence type="ECO:0000256" key="4">
    <source>
        <dbReference type="SAM" id="SignalP"/>
    </source>
</evidence>
<dbReference type="SUPFAM" id="SSF49303">
    <property type="entry name" value="beta-Galactosidase/glucuronidase domain"/>
    <property type="match status" value="1"/>
</dbReference>
<dbReference type="SUPFAM" id="SSF49265">
    <property type="entry name" value="Fibronectin type III"/>
    <property type="match status" value="1"/>
</dbReference>
<dbReference type="PRINTS" id="PR00132">
    <property type="entry name" value="GLHYDRLASE2"/>
</dbReference>
<keyword evidence="3" id="KW-0326">Glycosidase</keyword>
<dbReference type="InterPro" id="IPR017853">
    <property type="entry name" value="GH"/>
</dbReference>
<evidence type="ECO:0000259" key="7">
    <source>
        <dbReference type="Pfam" id="PF02837"/>
    </source>
</evidence>
<dbReference type="InterPro" id="IPR051913">
    <property type="entry name" value="GH2_Domain-Containing"/>
</dbReference>
<keyword evidence="4" id="KW-0732">Signal</keyword>
<dbReference type="PANTHER" id="PTHR42732:SF1">
    <property type="entry name" value="BETA-MANNOSIDASE"/>
    <property type="match status" value="1"/>
</dbReference>
<comment type="similarity">
    <text evidence="1">Belongs to the glycosyl hydrolase 2 family.</text>
</comment>
<dbReference type="Pfam" id="PF02837">
    <property type="entry name" value="Glyco_hydro_2_N"/>
    <property type="match status" value="1"/>
</dbReference>
<dbReference type="InterPro" id="IPR036116">
    <property type="entry name" value="FN3_sf"/>
</dbReference>
<dbReference type="InterPro" id="IPR036156">
    <property type="entry name" value="Beta-gal/glucu_dom_sf"/>
</dbReference>
<dbReference type="SUPFAM" id="SSF51445">
    <property type="entry name" value="(Trans)glycosidases"/>
    <property type="match status" value="1"/>
</dbReference>